<evidence type="ECO:0000313" key="9">
    <source>
        <dbReference type="EMBL" id="OGG87629.1"/>
    </source>
</evidence>
<evidence type="ECO:0000256" key="2">
    <source>
        <dbReference type="ARBA" id="ARBA00021310"/>
    </source>
</evidence>
<proteinExistence type="inferred from homology"/>
<dbReference type="NCBIfam" id="TIGR00613">
    <property type="entry name" value="reco"/>
    <property type="match status" value="1"/>
</dbReference>
<keyword evidence="5 7" id="KW-0234">DNA repair</keyword>
<evidence type="ECO:0000259" key="8">
    <source>
        <dbReference type="Pfam" id="PF11967"/>
    </source>
</evidence>
<dbReference type="InterPro" id="IPR012340">
    <property type="entry name" value="NA-bd_OB-fold"/>
</dbReference>
<evidence type="ECO:0000256" key="3">
    <source>
        <dbReference type="ARBA" id="ARBA00022763"/>
    </source>
</evidence>
<protein>
    <recommendedName>
        <fullName evidence="2 7">DNA repair protein RecO</fullName>
    </recommendedName>
    <alternativeName>
        <fullName evidence="6 7">Recombination protein O</fullName>
    </alternativeName>
</protein>
<dbReference type="InterPro" id="IPR037278">
    <property type="entry name" value="ARFGAP/RecO"/>
</dbReference>
<dbReference type="InterPro" id="IPR022572">
    <property type="entry name" value="DNA_rep/recomb_RecO_N"/>
</dbReference>
<dbReference type="SUPFAM" id="SSF57863">
    <property type="entry name" value="ArfGap/RecO-like zinc finger"/>
    <property type="match status" value="1"/>
</dbReference>
<dbReference type="SUPFAM" id="SSF50249">
    <property type="entry name" value="Nucleic acid-binding proteins"/>
    <property type="match status" value="1"/>
</dbReference>
<comment type="caution">
    <text evidence="9">The sequence shown here is derived from an EMBL/GenBank/DDBJ whole genome shotgun (WGS) entry which is preliminary data.</text>
</comment>
<evidence type="ECO:0000256" key="6">
    <source>
        <dbReference type="ARBA" id="ARBA00033409"/>
    </source>
</evidence>
<dbReference type="PANTHER" id="PTHR33991">
    <property type="entry name" value="DNA REPAIR PROTEIN RECO"/>
    <property type="match status" value="1"/>
</dbReference>
<dbReference type="AlphaFoldDB" id="A0A1F6FP44"/>
<dbReference type="Gene3D" id="1.20.1440.120">
    <property type="entry name" value="Recombination protein O, C-terminal domain"/>
    <property type="match status" value="1"/>
</dbReference>
<gene>
    <name evidence="7" type="primary">recO</name>
    <name evidence="9" type="ORF">A3B87_00745</name>
</gene>
<feature type="domain" description="DNA replication/recombination mediator RecO N-terminal" evidence="8">
    <location>
        <begin position="1"/>
        <end position="80"/>
    </location>
</feature>
<accession>A0A1F6FP44</accession>
<comment type="function">
    <text evidence="7">Involved in DNA repair and RecF pathway recombination.</text>
</comment>
<dbReference type="HAMAP" id="MF_00201">
    <property type="entry name" value="RecO"/>
    <property type="match status" value="1"/>
</dbReference>
<organism evidence="9 10">
    <name type="scientific">Candidatus Kuenenbacteria bacterium RIFCSPHIGHO2_02_FULL_39_13</name>
    <dbReference type="NCBI Taxonomy" id="1798561"/>
    <lineage>
        <taxon>Bacteria</taxon>
        <taxon>Candidatus Kueneniibacteriota</taxon>
    </lineage>
</organism>
<dbReference type="InterPro" id="IPR003717">
    <property type="entry name" value="RecO"/>
</dbReference>
<dbReference type="GO" id="GO:0006302">
    <property type="term" value="P:double-strand break repair"/>
    <property type="evidence" value="ECO:0007669"/>
    <property type="project" value="TreeGrafter"/>
</dbReference>
<dbReference type="Proteomes" id="UP000179136">
    <property type="component" value="Unassembled WGS sequence"/>
</dbReference>
<evidence type="ECO:0000256" key="7">
    <source>
        <dbReference type="HAMAP-Rule" id="MF_00201"/>
    </source>
</evidence>
<sequence length="196" mass="22427">MSAYYNLKAIILKRQDFREDDLLVTAYSREKGKAILQAKGAKKILSKLAGHLEPVSLSYLNVVDGRSIDQLIGAEMRQSYGKIKTNLAKLSPAGWFLNLLDQMTMENHSDPRIFQLTQKYLDFLEQESKDYEIAKLAVGFKLLHLLGLNPAAKTEVELKDEIGFIVKNNIEEIYKNKEIQINQNKLEKILNQEIQT</sequence>
<keyword evidence="4 7" id="KW-0233">DNA recombination</keyword>
<evidence type="ECO:0000256" key="5">
    <source>
        <dbReference type="ARBA" id="ARBA00023204"/>
    </source>
</evidence>
<dbReference type="Pfam" id="PF02565">
    <property type="entry name" value="RecO_C"/>
    <property type="match status" value="1"/>
</dbReference>
<dbReference type="Gene3D" id="2.40.50.140">
    <property type="entry name" value="Nucleic acid-binding proteins"/>
    <property type="match status" value="1"/>
</dbReference>
<dbReference type="GO" id="GO:0006310">
    <property type="term" value="P:DNA recombination"/>
    <property type="evidence" value="ECO:0007669"/>
    <property type="project" value="UniProtKB-UniRule"/>
</dbReference>
<keyword evidence="3 7" id="KW-0227">DNA damage</keyword>
<evidence type="ECO:0000256" key="1">
    <source>
        <dbReference type="ARBA" id="ARBA00007452"/>
    </source>
</evidence>
<name>A0A1F6FP44_9BACT</name>
<dbReference type="STRING" id="1798561.A3B87_00745"/>
<comment type="similarity">
    <text evidence="1 7">Belongs to the RecO family.</text>
</comment>
<evidence type="ECO:0000256" key="4">
    <source>
        <dbReference type="ARBA" id="ARBA00023172"/>
    </source>
</evidence>
<reference evidence="9 10" key="1">
    <citation type="journal article" date="2016" name="Nat. Commun.">
        <title>Thousands of microbial genomes shed light on interconnected biogeochemical processes in an aquifer system.</title>
        <authorList>
            <person name="Anantharaman K."/>
            <person name="Brown C.T."/>
            <person name="Hug L.A."/>
            <person name="Sharon I."/>
            <person name="Castelle C.J."/>
            <person name="Probst A.J."/>
            <person name="Thomas B.C."/>
            <person name="Singh A."/>
            <person name="Wilkins M.J."/>
            <person name="Karaoz U."/>
            <person name="Brodie E.L."/>
            <person name="Williams K.H."/>
            <person name="Hubbard S.S."/>
            <person name="Banfield J.F."/>
        </authorList>
    </citation>
    <scope>NUCLEOTIDE SEQUENCE [LARGE SCALE GENOMIC DNA]</scope>
</reference>
<dbReference type="PANTHER" id="PTHR33991:SF1">
    <property type="entry name" value="DNA REPAIR PROTEIN RECO"/>
    <property type="match status" value="1"/>
</dbReference>
<dbReference type="InterPro" id="IPR042242">
    <property type="entry name" value="RecO_C"/>
</dbReference>
<dbReference type="EMBL" id="MFMW01000005">
    <property type="protein sequence ID" value="OGG87629.1"/>
    <property type="molecule type" value="Genomic_DNA"/>
</dbReference>
<dbReference type="Pfam" id="PF11967">
    <property type="entry name" value="RecO_N"/>
    <property type="match status" value="1"/>
</dbReference>
<dbReference type="GO" id="GO:0043590">
    <property type="term" value="C:bacterial nucleoid"/>
    <property type="evidence" value="ECO:0007669"/>
    <property type="project" value="TreeGrafter"/>
</dbReference>
<evidence type="ECO:0000313" key="10">
    <source>
        <dbReference type="Proteomes" id="UP000179136"/>
    </source>
</evidence>